<reference evidence="2 3" key="1">
    <citation type="journal article" date="2009" name="Stand. Genomic Sci.">
        <title>Complete genome sequence of Pedobacter heparinus type strain (HIM 762-3).</title>
        <authorList>
            <person name="Han C."/>
            <person name="Spring S."/>
            <person name="Lapidus A."/>
            <person name="Del Rio T.G."/>
            <person name="Tice H."/>
            <person name="Copeland A."/>
            <person name="Cheng J.F."/>
            <person name="Lucas S."/>
            <person name="Chen F."/>
            <person name="Nolan M."/>
            <person name="Bruce D."/>
            <person name="Goodwin L."/>
            <person name="Pitluck S."/>
            <person name="Ivanova N."/>
            <person name="Mavromatis K."/>
            <person name="Mikhailova N."/>
            <person name="Pati A."/>
            <person name="Chen A."/>
            <person name="Palaniappan K."/>
            <person name="Land M."/>
            <person name="Hauser L."/>
            <person name="Chang Y.J."/>
            <person name="Jeffries C.C."/>
            <person name="Saunders E."/>
            <person name="Chertkov O."/>
            <person name="Brettin T."/>
            <person name="Goker M."/>
            <person name="Rohde M."/>
            <person name="Bristow J."/>
            <person name="Eisen J.A."/>
            <person name="Markowitz V."/>
            <person name="Hugenholtz P."/>
            <person name="Kyrpides N.C."/>
            <person name="Klenk H.P."/>
            <person name="Detter J.C."/>
        </authorList>
    </citation>
    <scope>NUCLEOTIDE SEQUENCE [LARGE SCALE GENOMIC DNA]</scope>
    <source>
        <strain evidence="3">ATCC 13125 / DSM 2366 / CIP 104194 / JCM 7457 / NBRC 12017 / NCIMB 9290 / NRRL B-14731 / HIM 762-3</strain>
    </source>
</reference>
<accession>C6XUH1</accession>
<dbReference type="Proteomes" id="UP000000852">
    <property type="component" value="Chromosome"/>
</dbReference>
<dbReference type="SMART" id="SM00554">
    <property type="entry name" value="FAS1"/>
    <property type="match status" value="1"/>
</dbReference>
<dbReference type="InterPro" id="IPR041033">
    <property type="entry name" value="SpaA_PFL_dom_1"/>
</dbReference>
<dbReference type="PROSITE" id="PS50213">
    <property type="entry name" value="FAS1"/>
    <property type="match status" value="1"/>
</dbReference>
<dbReference type="InterPro" id="IPR013783">
    <property type="entry name" value="Ig-like_fold"/>
</dbReference>
<dbReference type="InterPro" id="IPR000782">
    <property type="entry name" value="FAS1_domain"/>
</dbReference>
<dbReference type="Gene3D" id="2.60.40.10">
    <property type="entry name" value="Immunoglobulins"/>
    <property type="match status" value="1"/>
</dbReference>
<dbReference type="HOGENOM" id="CLU_393729_0_0_10"/>
<dbReference type="Pfam" id="PF17802">
    <property type="entry name" value="SpaA"/>
    <property type="match status" value="1"/>
</dbReference>
<name>C6XUH1_PEDHD</name>
<sequence>MNMKKNLLIAFTLVISLMACKKEKTPEPETEERKPEVLIKNITEKLAAADSISTFNNALKSMKLRAEETAQGITVFAPLNESSAAPGRVSKLSSTGNASGTRAGNAIADVATVPQLVLTDSVLRDHIVKGVFKLSDLTDGKLLTGLSGKQLKVSRSADTIWINGVQIGGKEILNTNNEVVYTVKSVLTATSVTDQLQSTSIEVTVWDGTLWTTAKPTGAVLAGATVTLYRTQQNYADSVAAYTAISDAAGKALFKSITAGTYYIKASSGAKSNIFNRSAKQAGLYSGYAVAGIFQSQAEITAAATQTGAQPGNFKWLDANGDGIINNSDRVTLPYEQAVAANGTVKKIAVSIGLLNNKQEPLLTEQEFLTGMSNAENNIASWQKNLVVADGLLSHQASIDSIPLVFKANYQAFGNFTFTPTNPGVTQIWQQGYAYIAALNTLQQKAPLAMSRRAEKMSQLKATRVYVYLQLLTYFGNIPLAQTAGSLTNANRAAVVNFISAELASAADSLSLGASGAASLNGLSVKVLQAKAALLEKEYGKVADLTNYVLNSGQYMLAAAGAQFNAGNAELIWDNSANIDVNVKSYFFNRSVLPYLRLTEVYLMSAEASMALGNTINAQTRYQTLAQRSSFSPTFSQANLRALWTAEMRREGVAFANLTRWGTAADELARYGFSSAKNNRLPIPQAILDQNPGMLQNPGY</sequence>
<organism evidence="2 3">
    <name type="scientific">Pedobacter heparinus (strain ATCC 13125 / DSM 2366 / CIP 104194 / JCM 7457 / NBRC 12017 / NCIMB 9290 / NRRL B-14731 / HIM 762-3)</name>
    <dbReference type="NCBI Taxonomy" id="485917"/>
    <lineage>
        <taxon>Bacteria</taxon>
        <taxon>Pseudomonadati</taxon>
        <taxon>Bacteroidota</taxon>
        <taxon>Sphingobacteriia</taxon>
        <taxon>Sphingobacteriales</taxon>
        <taxon>Sphingobacteriaceae</taxon>
        <taxon>Pedobacter</taxon>
    </lineage>
</organism>
<protein>
    <submittedName>
        <fullName evidence="2">Beta-Ig-H3/fasciclin</fullName>
    </submittedName>
</protein>
<dbReference type="GO" id="GO:0009279">
    <property type="term" value="C:cell outer membrane"/>
    <property type="evidence" value="ECO:0007669"/>
    <property type="project" value="UniProtKB-SubCell"/>
</dbReference>
<evidence type="ECO:0000313" key="2">
    <source>
        <dbReference type="EMBL" id="ACU03821.1"/>
    </source>
</evidence>
<dbReference type="AlphaFoldDB" id="C6XUH1"/>
<dbReference type="InterPro" id="IPR036378">
    <property type="entry name" value="FAS1_dom_sf"/>
</dbReference>
<evidence type="ECO:0000259" key="1">
    <source>
        <dbReference type="PROSITE" id="PS50213"/>
    </source>
</evidence>
<dbReference type="Gene3D" id="1.25.40.390">
    <property type="match status" value="2"/>
</dbReference>
<proteinExistence type="predicted"/>
<dbReference type="SUPFAM" id="SSF49478">
    <property type="entry name" value="Cna protein B-type domain"/>
    <property type="match status" value="1"/>
</dbReference>
<feature type="domain" description="FAS1" evidence="1">
    <location>
        <begin position="39"/>
        <end position="187"/>
    </location>
</feature>
<dbReference type="Pfam" id="PF02469">
    <property type="entry name" value="Fasciclin"/>
    <property type="match status" value="1"/>
</dbReference>
<dbReference type="SUPFAM" id="SSF48452">
    <property type="entry name" value="TPR-like"/>
    <property type="match status" value="1"/>
</dbReference>
<evidence type="ECO:0000313" key="3">
    <source>
        <dbReference type="Proteomes" id="UP000000852"/>
    </source>
</evidence>
<dbReference type="KEGG" id="phe:Phep_1608"/>
<gene>
    <name evidence="2" type="ordered locus">Phep_1608</name>
</gene>
<keyword evidence="3" id="KW-1185">Reference proteome</keyword>
<dbReference type="Gene3D" id="2.30.180.10">
    <property type="entry name" value="FAS1 domain"/>
    <property type="match status" value="1"/>
</dbReference>
<dbReference type="InterPro" id="IPR011990">
    <property type="entry name" value="TPR-like_helical_dom_sf"/>
</dbReference>
<dbReference type="eggNOG" id="COG2335">
    <property type="taxonomic scope" value="Bacteria"/>
</dbReference>
<dbReference type="STRING" id="485917.Phep_1608"/>
<dbReference type="EMBL" id="CP001681">
    <property type="protein sequence ID" value="ACU03821.1"/>
    <property type="molecule type" value="Genomic_DNA"/>
</dbReference>
<dbReference type="SUPFAM" id="SSF82153">
    <property type="entry name" value="FAS1 domain"/>
    <property type="match status" value="1"/>
</dbReference>
<dbReference type="PROSITE" id="PS51257">
    <property type="entry name" value="PROKAR_LIPOPROTEIN"/>
    <property type="match status" value="1"/>
</dbReference>